<proteinExistence type="predicted"/>
<name>A0A3N4IJH0_ASCIM</name>
<feature type="region of interest" description="Disordered" evidence="1">
    <location>
        <begin position="25"/>
        <end position="47"/>
    </location>
</feature>
<accession>A0A3N4IJH0</accession>
<keyword evidence="3" id="KW-1185">Reference proteome</keyword>
<protein>
    <submittedName>
        <fullName evidence="2">Uncharacterized protein</fullName>
    </submittedName>
</protein>
<reference evidence="2 3" key="1">
    <citation type="journal article" date="2018" name="Nat. Ecol. Evol.">
        <title>Pezizomycetes genomes reveal the molecular basis of ectomycorrhizal truffle lifestyle.</title>
        <authorList>
            <person name="Murat C."/>
            <person name="Payen T."/>
            <person name="Noel B."/>
            <person name="Kuo A."/>
            <person name="Morin E."/>
            <person name="Chen J."/>
            <person name="Kohler A."/>
            <person name="Krizsan K."/>
            <person name="Balestrini R."/>
            <person name="Da Silva C."/>
            <person name="Montanini B."/>
            <person name="Hainaut M."/>
            <person name="Levati E."/>
            <person name="Barry K.W."/>
            <person name="Belfiori B."/>
            <person name="Cichocki N."/>
            <person name="Clum A."/>
            <person name="Dockter R.B."/>
            <person name="Fauchery L."/>
            <person name="Guy J."/>
            <person name="Iotti M."/>
            <person name="Le Tacon F."/>
            <person name="Lindquist E.A."/>
            <person name="Lipzen A."/>
            <person name="Malagnac F."/>
            <person name="Mello A."/>
            <person name="Molinier V."/>
            <person name="Miyauchi S."/>
            <person name="Poulain J."/>
            <person name="Riccioni C."/>
            <person name="Rubini A."/>
            <person name="Sitrit Y."/>
            <person name="Splivallo R."/>
            <person name="Traeger S."/>
            <person name="Wang M."/>
            <person name="Zifcakova L."/>
            <person name="Wipf D."/>
            <person name="Zambonelli A."/>
            <person name="Paolocci F."/>
            <person name="Nowrousian M."/>
            <person name="Ottonello S."/>
            <person name="Baldrian P."/>
            <person name="Spatafora J.W."/>
            <person name="Henrissat B."/>
            <person name="Nagy L.G."/>
            <person name="Aury J.M."/>
            <person name="Wincker P."/>
            <person name="Grigoriev I.V."/>
            <person name="Bonfante P."/>
            <person name="Martin F.M."/>
        </authorList>
    </citation>
    <scope>NUCLEOTIDE SEQUENCE [LARGE SCALE GENOMIC DNA]</scope>
    <source>
        <strain evidence="2 3">RN42</strain>
    </source>
</reference>
<gene>
    <name evidence="2" type="ORF">BJ508DRAFT_412710</name>
</gene>
<evidence type="ECO:0000313" key="3">
    <source>
        <dbReference type="Proteomes" id="UP000275078"/>
    </source>
</evidence>
<dbReference type="AlphaFoldDB" id="A0A3N4IJH0"/>
<feature type="compositionally biased region" description="Polar residues" evidence="1">
    <location>
        <begin position="25"/>
        <end position="42"/>
    </location>
</feature>
<dbReference type="Proteomes" id="UP000275078">
    <property type="component" value="Unassembled WGS sequence"/>
</dbReference>
<evidence type="ECO:0000256" key="1">
    <source>
        <dbReference type="SAM" id="MobiDB-lite"/>
    </source>
</evidence>
<evidence type="ECO:0000313" key="2">
    <source>
        <dbReference type="EMBL" id="RPA84300.1"/>
    </source>
</evidence>
<dbReference type="EMBL" id="ML119659">
    <property type="protein sequence ID" value="RPA84300.1"/>
    <property type="molecule type" value="Genomic_DNA"/>
</dbReference>
<feature type="region of interest" description="Disordered" evidence="1">
    <location>
        <begin position="77"/>
        <end position="99"/>
    </location>
</feature>
<feature type="region of interest" description="Disordered" evidence="1">
    <location>
        <begin position="264"/>
        <end position="389"/>
    </location>
</feature>
<dbReference type="PANTHER" id="PTHR35392:SF3">
    <property type="entry name" value="ZN(2)-C6 FUNGAL-TYPE DOMAIN-CONTAINING PROTEIN"/>
    <property type="match status" value="1"/>
</dbReference>
<sequence length="739" mass="82943">MDTLEDGPHRQHPHLHFHNIHQQQYIPPSSPTYRPSVSSDPTSEPMAAATLPSSYNSFLSDEHTAQIRATSQIDPSLVNNHHQNHNTYSQTPEPQHHQQINQFSSPYPATTWADTLPYSASFAPSPAYGLDMSFDESLNYLPMEYPAFETQYAPHHQHMPVTTGIHTSIPPVISSTNVGSLPFSDPGSQYMYAQADLANSMSFPMSIPPTTSPLAAVPILEPLPLPPPGQQGMSITVQTRTHIMIHQHPQHSQQYDRGRIQSSELDSPQPVMATLSKPQPKPQKRRSTGTGSKKIKIEPYTSADLLAGNSEGMDATGSGLPPRPKSKSGTPERKDVVANAPKSTDDESRAGKIVEVDEVEGDVKDENAAAGRADHRDSGSPEKETTRKRRKIFDEVERQKVKQVRQMRACIRCRLNKRSCSTDDCCKHCQSLIRRIKGSPDLGQYICFRHNLFDMRFDTGIPNLHQQHHVLTQIEASIQQIEPHVRSVIDVVADFISSGHFSTDGMTILADLTRSDDVRTQFAPTLGTELGAAAFEEDGIVPAPVYMQNWFRTIRRIVGGQRRRRKVGEPWSVAQLFELIHKMEYIEHYYQEDSSSNTAQQPTVTARLESDLVSALLSYASIFLAVKYRIFNPLIQSGPGGHARILLYINCIDLIESILMKATDTLLNRVGQKFMNKDRLEDVLSCLEIWEIRYNFGYLWRRSQLSREDVGGCEYAKRFRGMEVGISGVRTALMQRGRL</sequence>
<dbReference type="InterPro" id="IPR052973">
    <property type="entry name" value="Fungal_sec-metab_reg_TF"/>
</dbReference>
<organism evidence="2 3">
    <name type="scientific">Ascobolus immersus RN42</name>
    <dbReference type="NCBI Taxonomy" id="1160509"/>
    <lineage>
        <taxon>Eukaryota</taxon>
        <taxon>Fungi</taxon>
        <taxon>Dikarya</taxon>
        <taxon>Ascomycota</taxon>
        <taxon>Pezizomycotina</taxon>
        <taxon>Pezizomycetes</taxon>
        <taxon>Pezizales</taxon>
        <taxon>Ascobolaceae</taxon>
        <taxon>Ascobolus</taxon>
    </lineage>
</organism>
<dbReference type="PANTHER" id="PTHR35392">
    <property type="entry name" value="ZN(II)2CYS6 TRANSCRIPTION FACTOR (EUROFUNG)-RELATED-RELATED"/>
    <property type="match status" value="1"/>
</dbReference>
<feature type="compositionally biased region" description="Basic and acidic residues" evidence="1">
    <location>
        <begin position="343"/>
        <end position="385"/>
    </location>
</feature>
<dbReference type="OrthoDB" id="5417895at2759"/>